<proteinExistence type="inferred from homology"/>
<dbReference type="InterPro" id="IPR003869">
    <property type="entry name" value="Polysac_CapD-like"/>
</dbReference>
<reference evidence="3 4" key="2">
    <citation type="journal article" date="2016" name="PeerJ">
        <title>Analysis of five complete genome sequences for members of the class Peribacteria in the recently recognized Peregrinibacteria bacterial phylum.</title>
        <authorList>
            <person name="Anantharaman K."/>
            <person name="Brown C.T."/>
            <person name="Burstein D."/>
            <person name="Castelle C.J."/>
            <person name="Probst A.J."/>
            <person name="Thomas B.C."/>
            <person name="Williams K.H."/>
            <person name="Banfield J.F."/>
        </authorList>
    </citation>
    <scope>NUCLEOTIDE SEQUENCE [LARGE SCALE GENOMIC DNA]</scope>
    <source>
        <strain evidence="3">RIFOXYD1_FULL_PER-ii_59_16</strain>
    </source>
</reference>
<feature type="domain" description="Polysaccharide biosynthesis protein CapD-like" evidence="2">
    <location>
        <begin position="38"/>
        <end position="310"/>
    </location>
</feature>
<gene>
    <name evidence="3" type="ORF">PeribacterD1_0955</name>
</gene>
<dbReference type="SUPFAM" id="SSF51735">
    <property type="entry name" value="NAD(P)-binding Rossmann-fold domains"/>
    <property type="match status" value="1"/>
</dbReference>
<accession>A0A0S1SPS5</accession>
<dbReference type="Gene3D" id="3.40.50.720">
    <property type="entry name" value="NAD(P)-binding Rossmann-like Domain"/>
    <property type="match status" value="1"/>
</dbReference>
<accession>A0A0S1SK98</accession>
<dbReference type="CDD" id="cd05237">
    <property type="entry name" value="UDP_invert_4-6DH_SDR_e"/>
    <property type="match status" value="1"/>
</dbReference>
<dbReference type="Proteomes" id="UP000069135">
    <property type="component" value="Chromosome"/>
</dbReference>
<reference evidence="4" key="1">
    <citation type="submission" date="2015-10" db="EMBL/GenBank/DDBJ databases">
        <title>Analysis of five complete genome sequences for members of the class Peribacteria in the recently recognized Peregrinibacteria bacterial phylum.</title>
        <authorList>
            <person name="Anantharaman K."/>
            <person name="Brown C.T."/>
            <person name="Burstein D."/>
            <person name="Castelle C.J."/>
            <person name="Probst A.J."/>
            <person name="Thomas B.C."/>
            <person name="Williams K.H."/>
            <person name="Banfield J.F."/>
        </authorList>
    </citation>
    <scope>NUCLEOTIDE SEQUENCE [LARGE SCALE GENOMIC DNA]</scope>
</reference>
<dbReference type="Pfam" id="PF02719">
    <property type="entry name" value="Polysacc_synt_2"/>
    <property type="match status" value="1"/>
</dbReference>
<accession>A0A0S1SXG4</accession>
<dbReference type="KEGG" id="prf:PeribacterA2_0955"/>
<organism evidence="3 4">
    <name type="scientific">Candidatus Peribacter riflensis</name>
    <dbReference type="NCBI Taxonomy" id="1735162"/>
    <lineage>
        <taxon>Bacteria</taxon>
        <taxon>Candidatus Peregrinibacteriota</taxon>
        <taxon>Candidatus Peribacteria</taxon>
        <taxon>Candidatus Peribacterales</taxon>
        <taxon>Candidatus Peribacteraceae</taxon>
        <taxon>Candidatus Peribacter</taxon>
    </lineage>
</organism>
<name>A0A0S1SK98_9BACT</name>
<evidence type="ECO:0000256" key="1">
    <source>
        <dbReference type="ARBA" id="ARBA00007430"/>
    </source>
</evidence>
<dbReference type="NCBIfam" id="TIGR03589">
    <property type="entry name" value="PseB"/>
    <property type="match status" value="1"/>
</dbReference>
<accession>A0A0S1SG88</accession>
<dbReference type="InterPro" id="IPR036291">
    <property type="entry name" value="NAD(P)-bd_dom_sf"/>
</dbReference>
<protein>
    <submittedName>
        <fullName evidence="3">Polysaccharide biosynthesis protein CapD</fullName>
    </submittedName>
</protein>
<dbReference type="InterPro" id="IPR051203">
    <property type="entry name" value="Polysaccharide_Synthase-Rel"/>
</dbReference>
<evidence type="ECO:0000313" key="4">
    <source>
        <dbReference type="Proteomes" id="UP000069135"/>
    </source>
</evidence>
<evidence type="ECO:0000313" key="3">
    <source>
        <dbReference type="EMBL" id="ALM13621.1"/>
    </source>
</evidence>
<dbReference type="AlphaFoldDB" id="A0A0S1SK98"/>
<dbReference type="EMBL" id="CP013065">
    <property type="protein sequence ID" value="ALM13621.1"/>
    <property type="molecule type" value="Genomic_DNA"/>
</dbReference>
<evidence type="ECO:0000259" key="2">
    <source>
        <dbReference type="Pfam" id="PF02719"/>
    </source>
</evidence>
<accession>A0A0S1SU38</accession>
<dbReference type="InterPro" id="IPR020025">
    <property type="entry name" value="PseB"/>
</dbReference>
<dbReference type="PANTHER" id="PTHR43318:SF2">
    <property type="entry name" value="UDP-N-ACETYLGLUCOSAMINE 4,6-DEHYDRATASE (INVERTING)"/>
    <property type="match status" value="1"/>
</dbReference>
<dbReference type="PATRIC" id="fig|1735161.3.peg.934"/>
<sequence length="358" mass="39995">MRAVQSTERPFGKTGNFTRKKAEIWYDSGVGIDSNLSILVTGGTGSFGKKFVETLLKGTPPRKLIVFSRDELKQHEMRMQGYNAVCMRYFIGDVRDKDRLRRAMSDVDIVVHAAALKHVHACEYNPIEAIQTNIIGAQNIINAAIDAGVKKVLALSTDKAVNPVNLYGASKLCAEKLFVQSNAYSRPEGPVFSCVRYGNVIGSRGSVIPSFMEQRKTGTVTITDERMTRFWLSVEQGVDFVLKCLSLMRGGEIFVPKIPSTRLIDLVEAVAPGCKHVTTGIRPGEKLHECLLSDEEVRHTVELADMYVIEPEDESWGFKHWEGKRPKENWRYSSDTNAEKLSPEQWRALLKDAALADA</sequence>
<dbReference type="PANTHER" id="PTHR43318">
    <property type="entry name" value="UDP-N-ACETYLGLUCOSAMINE 4,6-DEHYDRATASE"/>
    <property type="match status" value="1"/>
</dbReference>
<dbReference type="STRING" id="1735162.PeribacterB2_0957"/>
<comment type="similarity">
    <text evidence="1">Belongs to the polysaccharide synthase family.</text>
</comment>